<dbReference type="AlphaFoldDB" id="A0A517SF60"/>
<organism evidence="2 3">
    <name type="scientific">Caulifigura coniformis</name>
    <dbReference type="NCBI Taxonomy" id="2527983"/>
    <lineage>
        <taxon>Bacteria</taxon>
        <taxon>Pseudomonadati</taxon>
        <taxon>Planctomycetota</taxon>
        <taxon>Planctomycetia</taxon>
        <taxon>Planctomycetales</taxon>
        <taxon>Planctomycetaceae</taxon>
        <taxon>Caulifigura</taxon>
    </lineage>
</organism>
<dbReference type="Pfam" id="PF09861">
    <property type="entry name" value="Lar_N"/>
    <property type="match status" value="1"/>
</dbReference>
<dbReference type="InParanoid" id="A0A517SF60"/>
<dbReference type="PANTHER" id="PTHR33171">
    <property type="entry name" value="LAR_N DOMAIN-CONTAINING PROTEIN"/>
    <property type="match status" value="1"/>
</dbReference>
<dbReference type="Gene3D" id="3.40.50.11440">
    <property type="match status" value="1"/>
</dbReference>
<dbReference type="Gene3D" id="3.90.226.30">
    <property type="match status" value="1"/>
</dbReference>
<evidence type="ECO:0000313" key="3">
    <source>
        <dbReference type="Proteomes" id="UP000315700"/>
    </source>
</evidence>
<name>A0A517SF60_9PLAN</name>
<dbReference type="InterPro" id="IPR018657">
    <property type="entry name" value="LarA-like_N"/>
</dbReference>
<proteinExistence type="predicted"/>
<dbReference type="KEGG" id="ccos:Pan44_27970"/>
<dbReference type="PANTHER" id="PTHR33171:SF17">
    <property type="entry name" value="LARA-LIKE N-TERMINAL DOMAIN-CONTAINING PROTEIN"/>
    <property type="match status" value="1"/>
</dbReference>
<dbReference type="EMBL" id="CP036271">
    <property type="protein sequence ID" value="QDT54761.1"/>
    <property type="molecule type" value="Genomic_DNA"/>
</dbReference>
<dbReference type="InterPro" id="IPR043166">
    <property type="entry name" value="LarA-like_C"/>
</dbReference>
<keyword evidence="3" id="KW-1185">Reference proteome</keyword>
<feature type="domain" description="LarA-like N-terminal" evidence="1">
    <location>
        <begin position="29"/>
        <end position="185"/>
    </location>
</feature>
<evidence type="ECO:0000259" key="1">
    <source>
        <dbReference type="Pfam" id="PF09861"/>
    </source>
</evidence>
<dbReference type="GO" id="GO:0050043">
    <property type="term" value="F:lactate racemase activity"/>
    <property type="evidence" value="ECO:0007669"/>
    <property type="project" value="InterPro"/>
</dbReference>
<dbReference type="OrthoDB" id="9770545at2"/>
<dbReference type="RefSeq" id="WP_145030594.1">
    <property type="nucleotide sequence ID" value="NZ_CP036271.1"/>
</dbReference>
<sequence length="415" mass="46561">MTQTKPPILTEDQVRQWIATNLSIEDFRGKRLLLVVPDATRTAPMPLLFDALFKHLRPVVSSLDVMIALGTHPPMSEAQICKLLGIDEKERPRLFYQTEFINHEWDNPDALLTLGTLSKKDTEAVSGGLLSMEVPVQINKRITDYDRLLVVGPVFPHEVVGFSGGNKYFFPGIAGPELLNFFHWLGALITNVGIIGVKSTPVRDVVNMAAKLIPVERRALTFVVTSDGTARLHGMFYGTPEDAWSNAADLSAITHIKRVAKPFKTVLSCAPLMYDEVWVAGKCMYKLEPVVADGGELIIYAPHMHEVSVTHGKLIKEVGYHCRDYFTKQWDRFKHYPWGVLAHSTHVRGGGTFENGVEKCRVQVTLASQIPEEVCRQINLGYRDPATIDIEEFANREDEGILLVRKAGEQLYRLQ</sequence>
<dbReference type="Proteomes" id="UP000315700">
    <property type="component" value="Chromosome"/>
</dbReference>
<reference evidence="2 3" key="1">
    <citation type="submission" date="2019-02" db="EMBL/GenBank/DDBJ databases">
        <title>Deep-cultivation of Planctomycetes and their phenomic and genomic characterization uncovers novel biology.</title>
        <authorList>
            <person name="Wiegand S."/>
            <person name="Jogler M."/>
            <person name="Boedeker C."/>
            <person name="Pinto D."/>
            <person name="Vollmers J."/>
            <person name="Rivas-Marin E."/>
            <person name="Kohn T."/>
            <person name="Peeters S.H."/>
            <person name="Heuer A."/>
            <person name="Rast P."/>
            <person name="Oberbeckmann S."/>
            <person name="Bunk B."/>
            <person name="Jeske O."/>
            <person name="Meyerdierks A."/>
            <person name="Storesund J.E."/>
            <person name="Kallscheuer N."/>
            <person name="Luecker S."/>
            <person name="Lage O.M."/>
            <person name="Pohl T."/>
            <person name="Merkel B.J."/>
            <person name="Hornburger P."/>
            <person name="Mueller R.-W."/>
            <person name="Bruemmer F."/>
            <person name="Labrenz M."/>
            <person name="Spormann A.M."/>
            <person name="Op den Camp H."/>
            <person name="Overmann J."/>
            <person name="Amann R."/>
            <person name="Jetten M.S.M."/>
            <person name="Mascher T."/>
            <person name="Medema M.H."/>
            <person name="Devos D.P."/>
            <person name="Kaster A.-K."/>
            <person name="Ovreas L."/>
            <person name="Rohde M."/>
            <person name="Galperin M.Y."/>
            <person name="Jogler C."/>
        </authorList>
    </citation>
    <scope>NUCLEOTIDE SEQUENCE [LARGE SCALE GENOMIC DNA]</scope>
    <source>
        <strain evidence="2 3">Pan44</strain>
    </source>
</reference>
<gene>
    <name evidence="2" type="ORF">Pan44_27970</name>
</gene>
<accession>A0A517SF60</accession>
<protein>
    <recommendedName>
        <fullName evidence="1">LarA-like N-terminal domain-containing protein</fullName>
    </recommendedName>
</protein>
<dbReference type="InterPro" id="IPR048068">
    <property type="entry name" value="LarA-like"/>
</dbReference>
<evidence type="ECO:0000313" key="2">
    <source>
        <dbReference type="EMBL" id="QDT54761.1"/>
    </source>
</evidence>